<evidence type="ECO:0000256" key="1">
    <source>
        <dbReference type="SAM" id="SignalP"/>
    </source>
</evidence>
<proteinExistence type="predicted"/>
<dbReference type="EMBL" id="JABWRE020000001">
    <property type="protein sequence ID" value="MBV4534554.1"/>
    <property type="molecule type" value="Genomic_DNA"/>
</dbReference>
<evidence type="ECO:0000259" key="2">
    <source>
        <dbReference type="Pfam" id="PF07007"/>
    </source>
</evidence>
<evidence type="ECO:0000313" key="4">
    <source>
        <dbReference type="EMBL" id="MBV4534554.1"/>
    </source>
</evidence>
<dbReference type="Pfam" id="PF07007">
    <property type="entry name" value="LprI"/>
    <property type="match status" value="1"/>
</dbReference>
<dbReference type="InterPro" id="IPR009739">
    <property type="entry name" value="LprI-like_N"/>
</dbReference>
<dbReference type="PANTHER" id="PTHR39176">
    <property type="entry name" value="PERIPLASMIC PROTEIN-RELATED"/>
    <property type="match status" value="1"/>
</dbReference>
<dbReference type="Gene3D" id="1.20.1270.180">
    <property type="match status" value="1"/>
</dbReference>
<dbReference type="PROSITE" id="PS51257">
    <property type="entry name" value="PROKAR_LIPOPROTEIN"/>
    <property type="match status" value="1"/>
</dbReference>
<evidence type="ECO:0000313" key="3">
    <source>
        <dbReference type="EMBL" id="MBC3440553.1"/>
    </source>
</evidence>
<keyword evidence="1" id="KW-0732">Signal</keyword>
<reference evidence="3" key="2">
    <citation type="submission" date="2020-07" db="EMBL/GenBank/DDBJ databases">
        <authorList>
            <person name="Lood C."/>
            <person name="Girard L."/>
        </authorList>
    </citation>
    <scope>NUCLEOTIDE SEQUENCE</scope>
    <source>
        <strain evidence="3">SWRI10</strain>
    </source>
</reference>
<gene>
    <name evidence="4" type="ORF">HU737_001010</name>
    <name evidence="3" type="ORF">HU737_07675</name>
</gene>
<sequence length="130" mass="14673">MLSRSTIASAALLACFACQAQAEDYSQTYTQCMDKASSTLAMGACIQAETRLQDERLNRVYKQLMAKLDKEQKTNLRDVQRTWIKYRDGNCAFHGRLSSGSIYRIEGAMCEMDMSRDRAAELERVLSPGQ</sequence>
<protein>
    <submittedName>
        <fullName evidence="3">DUF1311 domain-containing protein</fullName>
    </submittedName>
</protein>
<accession>A0A923FZW4</accession>
<reference evidence="4" key="3">
    <citation type="submission" date="2021-06" db="EMBL/GenBank/DDBJ databases">
        <title>Updating the genus Pseudomonas: Description of 43 new species and partition of the Pseudomonas putida group.</title>
        <authorList>
            <person name="Girard L."/>
            <person name="Lood C."/>
            <person name="Vandamme P."/>
            <person name="Rokni-Zadeh H."/>
            <person name="Van Noort V."/>
            <person name="Hofte M."/>
            <person name="Lavigne R."/>
            <person name="De Mot R."/>
        </authorList>
    </citation>
    <scope>NUCLEOTIDE SEQUENCE</scope>
    <source>
        <strain evidence="4">SWRI10</strain>
    </source>
</reference>
<comment type="caution">
    <text evidence="3">The sequence shown here is derived from an EMBL/GenBank/DDBJ whole genome shotgun (WGS) entry which is preliminary data.</text>
</comment>
<organism evidence="3">
    <name type="scientific">Pseudomonas urmiensis</name>
    <dbReference type="NCBI Taxonomy" id="2745493"/>
    <lineage>
        <taxon>Bacteria</taxon>
        <taxon>Pseudomonadati</taxon>
        <taxon>Pseudomonadota</taxon>
        <taxon>Gammaproteobacteria</taxon>
        <taxon>Pseudomonadales</taxon>
        <taxon>Pseudomonadaceae</taxon>
        <taxon>Pseudomonas</taxon>
    </lineage>
</organism>
<name>A0A923FZW4_9PSED</name>
<feature type="signal peptide" evidence="1">
    <location>
        <begin position="1"/>
        <end position="22"/>
    </location>
</feature>
<dbReference type="AlphaFoldDB" id="A0A923FZW4"/>
<feature type="chain" id="PRO_5036660250" evidence="1">
    <location>
        <begin position="23"/>
        <end position="130"/>
    </location>
</feature>
<dbReference type="EMBL" id="JABWRE010000004">
    <property type="protein sequence ID" value="MBC3440553.1"/>
    <property type="molecule type" value="Genomic_DNA"/>
</dbReference>
<feature type="domain" description="Lysozyme inhibitor LprI-like N-terminal" evidence="2">
    <location>
        <begin position="32"/>
        <end position="122"/>
    </location>
</feature>
<dbReference type="Proteomes" id="UP000599879">
    <property type="component" value="Unassembled WGS sequence"/>
</dbReference>
<reference evidence="3" key="1">
    <citation type="journal article" date="2020" name="Microorganisms">
        <title>Reliable Identification of Environmental Pseudomonas Isolates Using the rpoD Gene.</title>
        <authorList>
            <consortium name="The Broad Institute Genome Sequencing Platform"/>
            <person name="Girard L."/>
            <person name="Lood C."/>
            <person name="Rokni-Zadeh H."/>
            <person name="van Noort V."/>
            <person name="Lavigne R."/>
            <person name="De Mot R."/>
        </authorList>
    </citation>
    <scope>NUCLEOTIDE SEQUENCE</scope>
    <source>
        <strain evidence="3">SWRI10</strain>
    </source>
</reference>
<dbReference type="RefSeq" id="WP_186554111.1">
    <property type="nucleotide sequence ID" value="NZ_JABWRE020000001.1"/>
</dbReference>
<dbReference type="PANTHER" id="PTHR39176:SF1">
    <property type="entry name" value="PERIPLASMIC PROTEIN"/>
    <property type="match status" value="1"/>
</dbReference>